<name>A0A9Y2JNR3_9PSEU</name>
<evidence type="ECO:0000313" key="2">
    <source>
        <dbReference type="Proteomes" id="UP001239397"/>
    </source>
</evidence>
<dbReference type="NCBIfam" id="NF038206">
    <property type="entry name" value="RGCVC_fam"/>
    <property type="match status" value="1"/>
</dbReference>
<evidence type="ECO:0000313" key="1">
    <source>
        <dbReference type="EMBL" id="WIY00742.1"/>
    </source>
</evidence>
<dbReference type="RefSeq" id="WP_285997204.1">
    <property type="nucleotide sequence ID" value="NZ_CP127295.1"/>
</dbReference>
<dbReference type="AlphaFoldDB" id="A0A9Y2JNR3"/>
<reference evidence="1 2" key="1">
    <citation type="submission" date="2023-06" db="EMBL/GenBank/DDBJ databases">
        <authorList>
            <person name="Oyuntsetseg B."/>
            <person name="Kim S.B."/>
        </authorList>
    </citation>
    <scope>NUCLEOTIDE SEQUENCE [LARGE SCALE GENOMIC DNA]</scope>
    <source>
        <strain evidence="1 2">4-36</strain>
    </source>
</reference>
<dbReference type="KEGG" id="amog:QRX60_42925"/>
<sequence>MSRIDAEPGVAVAVAEPGDPAVAACAVCPHPIEAHDTIARRFCAATKAGMFNRGCVCTGAPEQVVTTVMRVRK</sequence>
<protein>
    <submittedName>
        <fullName evidence="1">RGCVC family protein</fullName>
    </submittedName>
</protein>
<dbReference type="EMBL" id="CP127295">
    <property type="protein sequence ID" value="WIY00742.1"/>
    <property type="molecule type" value="Genomic_DNA"/>
</dbReference>
<accession>A0A9Y2JNR3</accession>
<gene>
    <name evidence="1" type="ORF">QRX60_42925</name>
</gene>
<proteinExistence type="predicted"/>
<keyword evidence="2" id="KW-1185">Reference proteome</keyword>
<dbReference type="Proteomes" id="UP001239397">
    <property type="component" value="Chromosome"/>
</dbReference>
<organism evidence="1 2">
    <name type="scientific">Amycolatopsis mongoliensis</name>
    <dbReference type="NCBI Taxonomy" id="715475"/>
    <lineage>
        <taxon>Bacteria</taxon>
        <taxon>Bacillati</taxon>
        <taxon>Actinomycetota</taxon>
        <taxon>Actinomycetes</taxon>
        <taxon>Pseudonocardiales</taxon>
        <taxon>Pseudonocardiaceae</taxon>
        <taxon>Amycolatopsis</taxon>
    </lineage>
</organism>